<evidence type="ECO:0000256" key="10">
    <source>
        <dbReference type="SAM" id="Phobius"/>
    </source>
</evidence>
<feature type="transmembrane region" description="Helical" evidence="10">
    <location>
        <begin position="176"/>
        <end position="194"/>
    </location>
</feature>
<dbReference type="GO" id="GO:0042910">
    <property type="term" value="F:xenobiotic transmembrane transporter activity"/>
    <property type="evidence" value="ECO:0007669"/>
    <property type="project" value="InterPro"/>
</dbReference>
<comment type="subcellular location">
    <subcellularLocation>
        <location evidence="1">Cell membrane</location>
        <topology evidence="1">Multi-pass membrane protein</topology>
    </subcellularLocation>
</comment>
<feature type="transmembrane region" description="Helical" evidence="10">
    <location>
        <begin position="405"/>
        <end position="422"/>
    </location>
</feature>
<feature type="transmembrane region" description="Helical" evidence="10">
    <location>
        <begin position="31"/>
        <end position="51"/>
    </location>
</feature>
<evidence type="ECO:0000256" key="9">
    <source>
        <dbReference type="ARBA" id="ARBA00031636"/>
    </source>
</evidence>
<evidence type="ECO:0000256" key="6">
    <source>
        <dbReference type="ARBA" id="ARBA00022989"/>
    </source>
</evidence>
<evidence type="ECO:0000313" key="12">
    <source>
        <dbReference type="Proteomes" id="UP000295741"/>
    </source>
</evidence>
<dbReference type="AlphaFoldDB" id="A0A4R6ITB0"/>
<evidence type="ECO:0000256" key="8">
    <source>
        <dbReference type="ARBA" id="ARBA00023136"/>
    </source>
</evidence>
<dbReference type="GO" id="GO:0005886">
    <property type="term" value="C:plasma membrane"/>
    <property type="evidence" value="ECO:0007669"/>
    <property type="project" value="UniProtKB-SubCell"/>
</dbReference>
<evidence type="ECO:0000256" key="4">
    <source>
        <dbReference type="ARBA" id="ARBA00022475"/>
    </source>
</evidence>
<dbReference type="PIRSF" id="PIRSF006603">
    <property type="entry name" value="DinF"/>
    <property type="match status" value="1"/>
</dbReference>
<dbReference type="PANTHER" id="PTHR43298">
    <property type="entry name" value="MULTIDRUG RESISTANCE PROTEIN NORM-RELATED"/>
    <property type="match status" value="1"/>
</dbReference>
<dbReference type="GO" id="GO:0015297">
    <property type="term" value="F:antiporter activity"/>
    <property type="evidence" value="ECO:0007669"/>
    <property type="project" value="UniProtKB-KW"/>
</dbReference>
<feature type="transmembrane region" description="Helical" evidence="10">
    <location>
        <begin position="256"/>
        <end position="279"/>
    </location>
</feature>
<organism evidence="11 12">
    <name type="scientific">Sediminibacterium goheungense</name>
    <dbReference type="NCBI Taxonomy" id="1086393"/>
    <lineage>
        <taxon>Bacteria</taxon>
        <taxon>Pseudomonadati</taxon>
        <taxon>Bacteroidota</taxon>
        <taxon>Chitinophagia</taxon>
        <taxon>Chitinophagales</taxon>
        <taxon>Chitinophagaceae</taxon>
        <taxon>Sediminibacterium</taxon>
    </lineage>
</organism>
<keyword evidence="5 10" id="KW-0812">Transmembrane</keyword>
<feature type="transmembrane region" description="Helical" evidence="10">
    <location>
        <begin position="214"/>
        <end position="235"/>
    </location>
</feature>
<keyword evidence="7" id="KW-0406">Ion transport</keyword>
<feature type="transmembrane region" description="Helical" evidence="10">
    <location>
        <begin position="372"/>
        <end position="393"/>
    </location>
</feature>
<dbReference type="InterPro" id="IPR050222">
    <property type="entry name" value="MATE_MdtK"/>
</dbReference>
<comment type="caution">
    <text evidence="11">The sequence shown here is derived from an EMBL/GenBank/DDBJ whole genome shotgun (WGS) entry which is preliminary data.</text>
</comment>
<dbReference type="GO" id="GO:0006811">
    <property type="term" value="P:monoatomic ion transport"/>
    <property type="evidence" value="ECO:0007669"/>
    <property type="project" value="UniProtKB-KW"/>
</dbReference>
<dbReference type="InterPro" id="IPR048279">
    <property type="entry name" value="MdtK-like"/>
</dbReference>
<accession>A0A4R6ITB0</accession>
<evidence type="ECO:0000256" key="2">
    <source>
        <dbReference type="ARBA" id="ARBA00022448"/>
    </source>
</evidence>
<dbReference type="Proteomes" id="UP000295741">
    <property type="component" value="Unassembled WGS sequence"/>
</dbReference>
<dbReference type="CDD" id="cd13133">
    <property type="entry name" value="MATE_like_7"/>
    <property type="match status" value="1"/>
</dbReference>
<keyword evidence="12" id="KW-1185">Reference proteome</keyword>
<gene>
    <name evidence="11" type="ORF">BC659_3161</name>
</gene>
<dbReference type="EMBL" id="SNWP01000014">
    <property type="protein sequence ID" value="TDO25145.1"/>
    <property type="molecule type" value="Genomic_DNA"/>
</dbReference>
<keyword evidence="3" id="KW-0050">Antiport</keyword>
<dbReference type="Pfam" id="PF01554">
    <property type="entry name" value="MatE"/>
    <property type="match status" value="2"/>
</dbReference>
<keyword evidence="2" id="KW-0813">Transport</keyword>
<keyword evidence="8 10" id="KW-0472">Membrane</keyword>
<keyword evidence="6 10" id="KW-1133">Transmembrane helix</keyword>
<feature type="transmembrane region" description="Helical" evidence="10">
    <location>
        <begin position="340"/>
        <end position="360"/>
    </location>
</feature>
<feature type="transmembrane region" description="Helical" evidence="10">
    <location>
        <begin position="299"/>
        <end position="319"/>
    </location>
</feature>
<sequence>MYKSLNSSFAPFMAANTSNINLQVSISNRQILSIALPITASIVVPQINFITNNIFLGGLGQKELAVAGITGVYYLIFAVIGHGLNNGLQALISRRAGENRIDQIGNLFSQGIRISIVFAIAGILLTWFIAPFLFRFALHDTERVRMAVDFLNIRILGLPFLYIYQMRNALLVGTNQSRFLIFGTAMEAIANIYFDYGLIYGKLGLPELGFNGAAYASIIAEFAGLVVIFLVIHLQGMGQRLALFKNIRYDWENCKLILRISFPIILQMAISIISWEFFYILIEHHGERDLAVSNTMRNIFGFFGCFTWAFGATTNSMVSNIIGQGLQHRVIELVGKIMKWSVGFAVLVCVLLNIFPQAFLSLYGQDQAFIDAAIPVMRIVSMALVLMSVSVIWLNAVTGTGNTKVNLYSEIAAIILYCLYVYTTLEKLKLPIGWGWASEGIYWMTLLIPSLWYMRSGRWKSHKM</sequence>
<feature type="transmembrane region" description="Helical" evidence="10">
    <location>
        <begin position="146"/>
        <end position="164"/>
    </location>
</feature>
<proteinExistence type="predicted"/>
<reference evidence="11 12" key="1">
    <citation type="submission" date="2019-03" db="EMBL/GenBank/DDBJ databases">
        <title>Genomic Encyclopedia of Archaeal and Bacterial Type Strains, Phase II (KMG-II): from individual species to whole genera.</title>
        <authorList>
            <person name="Goeker M."/>
        </authorList>
    </citation>
    <scope>NUCLEOTIDE SEQUENCE [LARGE SCALE GENOMIC DNA]</scope>
    <source>
        <strain evidence="11 12">DSM 28323</strain>
    </source>
</reference>
<name>A0A4R6ITB0_9BACT</name>
<feature type="transmembrane region" description="Helical" evidence="10">
    <location>
        <begin position="112"/>
        <end position="134"/>
    </location>
</feature>
<evidence type="ECO:0000256" key="5">
    <source>
        <dbReference type="ARBA" id="ARBA00022692"/>
    </source>
</evidence>
<protein>
    <recommendedName>
        <fullName evidence="9">Multidrug-efflux transporter</fullName>
    </recommendedName>
</protein>
<feature type="transmembrane region" description="Helical" evidence="10">
    <location>
        <begin position="434"/>
        <end position="454"/>
    </location>
</feature>
<evidence type="ECO:0000256" key="7">
    <source>
        <dbReference type="ARBA" id="ARBA00023065"/>
    </source>
</evidence>
<dbReference type="PANTHER" id="PTHR43298:SF2">
    <property type="entry name" value="FMN_FAD EXPORTER YEEO-RELATED"/>
    <property type="match status" value="1"/>
</dbReference>
<evidence type="ECO:0000313" key="11">
    <source>
        <dbReference type="EMBL" id="TDO25145.1"/>
    </source>
</evidence>
<evidence type="ECO:0000256" key="3">
    <source>
        <dbReference type="ARBA" id="ARBA00022449"/>
    </source>
</evidence>
<dbReference type="InterPro" id="IPR002528">
    <property type="entry name" value="MATE_fam"/>
</dbReference>
<keyword evidence="4" id="KW-1003">Cell membrane</keyword>
<feature type="transmembrane region" description="Helical" evidence="10">
    <location>
        <begin position="71"/>
        <end position="92"/>
    </location>
</feature>
<evidence type="ECO:0000256" key="1">
    <source>
        <dbReference type="ARBA" id="ARBA00004651"/>
    </source>
</evidence>
<dbReference type="NCBIfam" id="TIGR00797">
    <property type="entry name" value="matE"/>
    <property type="match status" value="1"/>
</dbReference>